<dbReference type="GO" id="GO:0009231">
    <property type="term" value="P:riboflavin biosynthetic process"/>
    <property type="evidence" value="ECO:0007669"/>
    <property type="project" value="InterPro"/>
</dbReference>
<feature type="domain" description="Bacterial bifunctional deaminase-reductase C-terminal" evidence="1">
    <location>
        <begin position="3"/>
        <end position="179"/>
    </location>
</feature>
<dbReference type="InterPro" id="IPR050765">
    <property type="entry name" value="Riboflavin_Biosynth_HTPR"/>
</dbReference>
<dbReference type="PANTHER" id="PTHR38011">
    <property type="entry name" value="DIHYDROFOLATE REDUCTASE FAMILY PROTEIN (AFU_ORTHOLOGUE AFUA_8G06820)"/>
    <property type="match status" value="1"/>
</dbReference>
<dbReference type="Gene3D" id="3.40.430.10">
    <property type="entry name" value="Dihydrofolate Reductase, subunit A"/>
    <property type="match status" value="1"/>
</dbReference>
<keyword evidence="3" id="KW-1185">Reference proteome</keyword>
<dbReference type="RefSeq" id="WP_146273316.1">
    <property type="nucleotide sequence ID" value="NZ_VOEI01000008.1"/>
</dbReference>
<protein>
    <submittedName>
        <fullName evidence="2">Dihydrofolate reductase</fullName>
    </submittedName>
</protein>
<dbReference type="InterPro" id="IPR002734">
    <property type="entry name" value="RibDG_C"/>
</dbReference>
<evidence type="ECO:0000259" key="1">
    <source>
        <dbReference type="Pfam" id="PF01872"/>
    </source>
</evidence>
<comment type="caution">
    <text evidence="2">The sequence shown here is derived from an EMBL/GenBank/DDBJ whole genome shotgun (WGS) entry which is preliminary data.</text>
</comment>
<name>A0A563TXW0_9SPHI</name>
<dbReference type="AlphaFoldDB" id="A0A563TXW0"/>
<dbReference type="EMBL" id="VOEI01000008">
    <property type="protein sequence ID" value="TWR23960.1"/>
    <property type="molecule type" value="Genomic_DNA"/>
</dbReference>
<gene>
    <name evidence="2" type="ORF">FPZ42_18315</name>
</gene>
<organism evidence="2 3">
    <name type="scientific">Mucilaginibacter achroorhodeus</name>
    <dbReference type="NCBI Taxonomy" id="2599294"/>
    <lineage>
        <taxon>Bacteria</taxon>
        <taxon>Pseudomonadati</taxon>
        <taxon>Bacteroidota</taxon>
        <taxon>Sphingobacteriia</taxon>
        <taxon>Sphingobacteriales</taxon>
        <taxon>Sphingobacteriaceae</taxon>
        <taxon>Mucilaginibacter</taxon>
    </lineage>
</organism>
<proteinExistence type="predicted"/>
<dbReference type="OrthoDB" id="195113at2"/>
<reference evidence="2 3" key="1">
    <citation type="submission" date="2019-07" db="EMBL/GenBank/DDBJ databases">
        <authorList>
            <person name="Kim J."/>
        </authorList>
    </citation>
    <scope>NUCLEOTIDE SEQUENCE [LARGE SCALE GENOMIC DNA]</scope>
    <source>
        <strain evidence="2 3">MJ1a</strain>
    </source>
</reference>
<dbReference type="SUPFAM" id="SSF53597">
    <property type="entry name" value="Dihydrofolate reductase-like"/>
    <property type="match status" value="1"/>
</dbReference>
<evidence type="ECO:0000313" key="3">
    <source>
        <dbReference type="Proteomes" id="UP000318010"/>
    </source>
</evidence>
<dbReference type="InterPro" id="IPR024072">
    <property type="entry name" value="DHFR-like_dom_sf"/>
</dbReference>
<dbReference type="GO" id="GO:0008703">
    <property type="term" value="F:5-amino-6-(5-phosphoribosylamino)uracil reductase activity"/>
    <property type="evidence" value="ECO:0007669"/>
    <property type="project" value="InterPro"/>
</dbReference>
<sequence>MKKVKLQMQLSVDGFVAGPNGEMDWLTWNWDDELKNYVGELTASIDTIIMGRKLAEGFIPVWKERLADPQMAEFARTMVETPKHVFTKTLDDSPWEFTELATGDFAEEVNKIKSGEGKDIIVYGGAGFVSSLIKHNLIDEYHLFINPEAIGKGMAIFSSIEDRLSLTLEEARQFDCGVTVLRYRSTQK</sequence>
<dbReference type="Proteomes" id="UP000318010">
    <property type="component" value="Unassembled WGS sequence"/>
</dbReference>
<dbReference type="Pfam" id="PF01872">
    <property type="entry name" value="RibD_C"/>
    <property type="match status" value="1"/>
</dbReference>
<evidence type="ECO:0000313" key="2">
    <source>
        <dbReference type="EMBL" id="TWR23960.1"/>
    </source>
</evidence>
<accession>A0A563TXW0</accession>
<dbReference type="PANTHER" id="PTHR38011:SF11">
    <property type="entry name" value="2,5-DIAMINO-6-RIBOSYLAMINO-4(3H)-PYRIMIDINONE 5'-PHOSPHATE REDUCTASE"/>
    <property type="match status" value="1"/>
</dbReference>